<feature type="domain" description="CMP/dCMP-type deaminase" evidence="1">
    <location>
        <begin position="6"/>
        <end position="120"/>
    </location>
</feature>
<keyword evidence="3" id="KW-1185">Reference proteome</keyword>
<dbReference type="Pfam" id="PF00383">
    <property type="entry name" value="dCMP_cyt_deam_1"/>
    <property type="match status" value="1"/>
</dbReference>
<dbReference type="InterPro" id="IPR016193">
    <property type="entry name" value="Cytidine_deaminase-like"/>
</dbReference>
<organism evidence="2 3">
    <name type="scientific">Sphaerisporangium rubeum</name>
    <dbReference type="NCBI Taxonomy" id="321317"/>
    <lineage>
        <taxon>Bacteria</taxon>
        <taxon>Bacillati</taxon>
        <taxon>Actinomycetota</taxon>
        <taxon>Actinomycetes</taxon>
        <taxon>Streptosporangiales</taxon>
        <taxon>Streptosporangiaceae</taxon>
        <taxon>Sphaerisporangium</taxon>
    </lineage>
</organism>
<dbReference type="RefSeq" id="WP_184978515.1">
    <property type="nucleotide sequence ID" value="NZ_BAAALO010000028.1"/>
</dbReference>
<dbReference type="SUPFAM" id="SSF53927">
    <property type="entry name" value="Cytidine deaminase-like"/>
    <property type="match status" value="1"/>
</dbReference>
<proteinExistence type="predicted"/>
<dbReference type="InterPro" id="IPR002125">
    <property type="entry name" value="CMP_dCMP_dom"/>
</dbReference>
<dbReference type="AlphaFoldDB" id="A0A7X0M5S9"/>
<name>A0A7X0M5S9_9ACTN</name>
<gene>
    <name evidence="2" type="ORF">BJ992_000705</name>
</gene>
<evidence type="ECO:0000259" key="1">
    <source>
        <dbReference type="PROSITE" id="PS51747"/>
    </source>
</evidence>
<dbReference type="GO" id="GO:0047974">
    <property type="term" value="F:guanosine deaminase activity"/>
    <property type="evidence" value="ECO:0007669"/>
    <property type="project" value="TreeGrafter"/>
</dbReference>
<comment type="caution">
    <text evidence="2">The sequence shown here is derived from an EMBL/GenBank/DDBJ whole genome shotgun (WGS) entry which is preliminary data.</text>
</comment>
<dbReference type="GO" id="GO:0006152">
    <property type="term" value="P:purine nucleoside catabolic process"/>
    <property type="evidence" value="ECO:0007669"/>
    <property type="project" value="TreeGrafter"/>
</dbReference>
<dbReference type="PANTHER" id="PTHR11079">
    <property type="entry name" value="CYTOSINE DEAMINASE FAMILY MEMBER"/>
    <property type="match status" value="1"/>
</dbReference>
<dbReference type="PANTHER" id="PTHR11079:SF161">
    <property type="entry name" value="CMP_DCMP-TYPE DEAMINASE DOMAIN-CONTAINING PROTEIN"/>
    <property type="match status" value="1"/>
</dbReference>
<dbReference type="Gene3D" id="3.40.140.10">
    <property type="entry name" value="Cytidine Deaminase, domain 2"/>
    <property type="match status" value="1"/>
</dbReference>
<dbReference type="EMBL" id="JACHIU010000001">
    <property type="protein sequence ID" value="MBB6471274.1"/>
    <property type="molecule type" value="Genomic_DNA"/>
</dbReference>
<dbReference type="PROSITE" id="PS51747">
    <property type="entry name" value="CYT_DCMP_DEAMINASES_2"/>
    <property type="match status" value="1"/>
</dbReference>
<evidence type="ECO:0000313" key="2">
    <source>
        <dbReference type="EMBL" id="MBB6471274.1"/>
    </source>
</evidence>
<reference evidence="2 3" key="1">
    <citation type="submission" date="2020-08" db="EMBL/GenBank/DDBJ databases">
        <title>Sequencing the genomes of 1000 actinobacteria strains.</title>
        <authorList>
            <person name="Klenk H.-P."/>
        </authorList>
    </citation>
    <scope>NUCLEOTIDE SEQUENCE [LARGE SCALE GENOMIC DNA]</scope>
    <source>
        <strain evidence="2 3">DSM 44936</strain>
    </source>
</reference>
<protein>
    <submittedName>
        <fullName evidence="2">tRNA(Arg) A34 adenosine deaminase TadA</fullName>
    </submittedName>
</protein>
<dbReference type="CDD" id="cd01285">
    <property type="entry name" value="nucleoside_deaminase"/>
    <property type="match status" value="1"/>
</dbReference>
<dbReference type="Proteomes" id="UP000555564">
    <property type="component" value="Unassembled WGS sequence"/>
</dbReference>
<evidence type="ECO:0000313" key="3">
    <source>
        <dbReference type="Proteomes" id="UP000555564"/>
    </source>
</evidence>
<accession>A0A7X0M5S9</accession>
<sequence>MFHPESQDSELTEYVREAVRISREHVSKGGIPFSGVVVRDGRILGIGFNRVREDNDPTAHAEVVALRQATAEHGAHATAGATLIASGEPCALCYMVALYFGVSHIVHAADRTTAARYGFDYSGSYSIFAEDPATWPIKVSSLPVPEATKPFEDFLAKNRR</sequence>